<organism evidence="8 9">
    <name type="scientific">Electrophorus voltai</name>
    <dbReference type="NCBI Taxonomy" id="2609070"/>
    <lineage>
        <taxon>Eukaryota</taxon>
        <taxon>Metazoa</taxon>
        <taxon>Chordata</taxon>
        <taxon>Craniata</taxon>
        <taxon>Vertebrata</taxon>
        <taxon>Euteleostomi</taxon>
        <taxon>Actinopterygii</taxon>
        <taxon>Neopterygii</taxon>
        <taxon>Teleostei</taxon>
        <taxon>Ostariophysi</taxon>
        <taxon>Gymnotiformes</taxon>
        <taxon>Gymnotoidei</taxon>
        <taxon>Gymnotidae</taxon>
        <taxon>Electrophorus</taxon>
    </lineage>
</organism>
<dbReference type="PANTHER" id="PTHR10869:SF244">
    <property type="entry name" value="PROLYL 4-HYDROXYLASE SUBUNIT ALPHA-2"/>
    <property type="match status" value="1"/>
</dbReference>
<dbReference type="GO" id="GO:0005783">
    <property type="term" value="C:endoplasmic reticulum"/>
    <property type="evidence" value="ECO:0007669"/>
    <property type="project" value="TreeGrafter"/>
</dbReference>
<keyword evidence="5" id="KW-0560">Oxidoreductase</keyword>
<evidence type="ECO:0000256" key="5">
    <source>
        <dbReference type="ARBA" id="ARBA00023002"/>
    </source>
</evidence>
<feature type="non-terminal residue" evidence="8">
    <location>
        <position position="1"/>
    </location>
</feature>
<dbReference type="GO" id="GO:0004656">
    <property type="term" value="F:procollagen-proline 4-dioxygenase activity"/>
    <property type="evidence" value="ECO:0007669"/>
    <property type="project" value="TreeGrafter"/>
</dbReference>
<dbReference type="InterPro" id="IPR044862">
    <property type="entry name" value="Pro_4_hyd_alph_FE2OG_OXY"/>
</dbReference>
<comment type="caution">
    <text evidence="8">The sequence shown here is derived from an EMBL/GenBank/DDBJ whole genome shotgun (WGS) entry which is preliminary data.</text>
</comment>
<dbReference type="Gene3D" id="2.60.120.620">
    <property type="entry name" value="q2cbj1_9rhob like domain"/>
    <property type="match status" value="1"/>
</dbReference>
<dbReference type="EMBL" id="JAROKS010000023">
    <property type="protein sequence ID" value="KAK1787987.1"/>
    <property type="molecule type" value="Genomic_DNA"/>
</dbReference>
<dbReference type="Pfam" id="PF13640">
    <property type="entry name" value="2OG-FeII_Oxy_3"/>
    <property type="match status" value="1"/>
</dbReference>
<evidence type="ECO:0000256" key="6">
    <source>
        <dbReference type="ARBA" id="ARBA00023004"/>
    </source>
</evidence>
<keyword evidence="3" id="KW-0847">Vitamin C</keyword>
<evidence type="ECO:0000256" key="1">
    <source>
        <dbReference type="ARBA" id="ARBA00001961"/>
    </source>
</evidence>
<accession>A0AAD8YW05</accession>
<keyword evidence="9" id="KW-1185">Reference proteome</keyword>
<protein>
    <recommendedName>
        <fullName evidence="7">Prolyl 4-hydroxylase alpha subunit domain-containing protein</fullName>
    </recommendedName>
</protein>
<evidence type="ECO:0000313" key="8">
    <source>
        <dbReference type="EMBL" id="KAK1787987.1"/>
    </source>
</evidence>
<feature type="domain" description="Prolyl 4-hydroxylase alpha subunit" evidence="7">
    <location>
        <begin position="81"/>
        <end position="244"/>
    </location>
</feature>
<dbReference type="SMART" id="SM00702">
    <property type="entry name" value="P4Hc"/>
    <property type="match status" value="1"/>
</dbReference>
<evidence type="ECO:0000313" key="9">
    <source>
        <dbReference type="Proteomes" id="UP001239994"/>
    </source>
</evidence>
<dbReference type="PANTHER" id="PTHR10869">
    <property type="entry name" value="PROLYL 4-HYDROXYLASE ALPHA SUBUNIT"/>
    <property type="match status" value="1"/>
</dbReference>
<keyword evidence="4" id="KW-0223">Dioxygenase</keyword>
<evidence type="ECO:0000256" key="4">
    <source>
        <dbReference type="ARBA" id="ARBA00022964"/>
    </source>
</evidence>
<sequence length="260" mass="29248">HLSRLEESLTGWNESQLSISPFDKAPLGHPWYSDYEALCRGEGTKMTPQRQRKMVCRYTTGGGNPRLMYAPAKQEQEWDQPLILRFHDFLTLSEIEVIKGLSRSKLARAKVVDPVTGKKVSTKVRVSKSAWLSEDDSPVVARVNQRTADVTGLDMETAEELQLVNDSYDELQGRRIATVLVYMSDVEVGGATVFPSIGAALRPKMQSAVVWYNLLKSGEEDARTLHAGCPVFLGSKWVANKWIRSRGQEFRRKCSLSRTD</sequence>
<dbReference type="GO" id="GO:0005506">
    <property type="term" value="F:iron ion binding"/>
    <property type="evidence" value="ECO:0007669"/>
    <property type="project" value="InterPro"/>
</dbReference>
<name>A0AAD8YW05_9TELE</name>
<comment type="cofactor">
    <cofactor evidence="1">
        <name>L-ascorbate</name>
        <dbReference type="ChEBI" id="CHEBI:38290"/>
    </cofactor>
</comment>
<evidence type="ECO:0000259" key="7">
    <source>
        <dbReference type="SMART" id="SM00702"/>
    </source>
</evidence>
<dbReference type="InterPro" id="IPR045054">
    <property type="entry name" value="P4HA-like"/>
</dbReference>
<dbReference type="GO" id="GO:0031418">
    <property type="term" value="F:L-ascorbic acid binding"/>
    <property type="evidence" value="ECO:0007669"/>
    <property type="project" value="UniProtKB-KW"/>
</dbReference>
<dbReference type="InterPro" id="IPR006620">
    <property type="entry name" value="Pro_4_hyd_alph"/>
</dbReference>
<dbReference type="Proteomes" id="UP001239994">
    <property type="component" value="Unassembled WGS sequence"/>
</dbReference>
<proteinExistence type="predicted"/>
<gene>
    <name evidence="8" type="ORF">P4O66_016457</name>
</gene>
<evidence type="ECO:0000256" key="2">
    <source>
        <dbReference type="ARBA" id="ARBA00022723"/>
    </source>
</evidence>
<keyword evidence="2" id="KW-0479">Metal-binding</keyword>
<reference evidence="8" key="1">
    <citation type="submission" date="2023-03" db="EMBL/GenBank/DDBJ databases">
        <title>Electrophorus voltai genome.</title>
        <authorList>
            <person name="Bian C."/>
        </authorList>
    </citation>
    <scope>NUCLEOTIDE SEQUENCE</scope>
    <source>
        <strain evidence="8">CB-2022</strain>
        <tissue evidence="8">Muscle</tissue>
    </source>
</reference>
<dbReference type="AlphaFoldDB" id="A0AAD8YW05"/>
<evidence type="ECO:0000256" key="3">
    <source>
        <dbReference type="ARBA" id="ARBA00022896"/>
    </source>
</evidence>
<keyword evidence="6" id="KW-0408">Iron</keyword>